<name>A0A6I0FAT1_9FIRM</name>
<feature type="transmembrane region" description="Helical" evidence="1">
    <location>
        <begin position="6"/>
        <end position="23"/>
    </location>
</feature>
<keyword evidence="1" id="KW-0472">Membrane</keyword>
<feature type="transmembrane region" description="Helical" evidence="1">
    <location>
        <begin position="70"/>
        <end position="93"/>
    </location>
</feature>
<dbReference type="RefSeq" id="WP_151860653.1">
    <property type="nucleotide sequence ID" value="NZ_WBZC01000016.1"/>
</dbReference>
<evidence type="ECO:0000313" key="3">
    <source>
        <dbReference type="Proteomes" id="UP000432715"/>
    </source>
</evidence>
<dbReference type="EMBL" id="WBZC01000016">
    <property type="protein sequence ID" value="KAB3535636.1"/>
    <property type="molecule type" value="Genomic_DNA"/>
</dbReference>
<feature type="transmembrane region" description="Helical" evidence="1">
    <location>
        <begin position="99"/>
        <end position="120"/>
    </location>
</feature>
<keyword evidence="1" id="KW-1133">Transmembrane helix</keyword>
<accession>A0A6I0FAT1</accession>
<sequence length="300" mass="34830">MTWLLIALLLALGIFLIISQINIKNLYKEYSTKINKIKAAEKINLKSYIGTGKLLRSLDKRIEKSNIRFYISYNVWIHLALCMALFLLASGWMSNHMNIYSSITFGLVVALIPYILLQLFSDLMGHKVKRMSVDFLTIMRRFLIGGKGADIFQAFKKASKYILQPLKNYVEIMIYEYEHKVNPVQCFDNMIERIEGGELKLYIENLKICYVRGGDVIELTDTFIEEIEKQNDDEDEENTKDLLLSMGLYLLLAVNFFILYILFNSSYKTAVFDSSWGQIVFILDLLVSFYIAYLTLEKID</sequence>
<evidence type="ECO:0000313" key="2">
    <source>
        <dbReference type="EMBL" id="KAB3535636.1"/>
    </source>
</evidence>
<dbReference type="Proteomes" id="UP000432715">
    <property type="component" value="Unassembled WGS sequence"/>
</dbReference>
<keyword evidence="3" id="KW-1185">Reference proteome</keyword>
<feature type="transmembrane region" description="Helical" evidence="1">
    <location>
        <begin position="242"/>
        <end position="263"/>
    </location>
</feature>
<comment type="caution">
    <text evidence="2">The sequence shown here is derived from an EMBL/GenBank/DDBJ whole genome shotgun (WGS) entry which is preliminary data.</text>
</comment>
<organism evidence="2 3">
    <name type="scientific">Alkaliphilus pronyensis</name>
    <dbReference type="NCBI Taxonomy" id="1482732"/>
    <lineage>
        <taxon>Bacteria</taxon>
        <taxon>Bacillati</taxon>
        <taxon>Bacillota</taxon>
        <taxon>Clostridia</taxon>
        <taxon>Peptostreptococcales</taxon>
        <taxon>Natronincolaceae</taxon>
        <taxon>Alkaliphilus</taxon>
    </lineage>
</organism>
<feature type="transmembrane region" description="Helical" evidence="1">
    <location>
        <begin position="275"/>
        <end position="296"/>
    </location>
</feature>
<evidence type="ECO:0008006" key="4">
    <source>
        <dbReference type="Google" id="ProtNLM"/>
    </source>
</evidence>
<evidence type="ECO:0000256" key="1">
    <source>
        <dbReference type="SAM" id="Phobius"/>
    </source>
</evidence>
<dbReference type="AlphaFoldDB" id="A0A6I0FAT1"/>
<reference evidence="2 3" key="1">
    <citation type="submission" date="2019-10" db="EMBL/GenBank/DDBJ databases">
        <title>Alkaliphilus serpentinus sp. nov. and Alkaliphilus pronyensis sp. nov., two novel anaerobic alkaliphilic species isolated from the serpentinized-hosted hydrothermal field of the Prony Bay (New Caledonia).</title>
        <authorList>
            <person name="Postec A."/>
        </authorList>
    </citation>
    <scope>NUCLEOTIDE SEQUENCE [LARGE SCALE GENOMIC DNA]</scope>
    <source>
        <strain evidence="2 3">LacV</strain>
    </source>
</reference>
<proteinExistence type="predicted"/>
<protein>
    <recommendedName>
        <fullName evidence="4">Type II secretion system protein GspF domain-containing protein</fullName>
    </recommendedName>
</protein>
<keyword evidence="1" id="KW-0812">Transmembrane</keyword>
<dbReference type="OrthoDB" id="1729635at2"/>
<gene>
    <name evidence="2" type="ORF">F8154_05760</name>
</gene>